<dbReference type="EMBL" id="BJYV01000031">
    <property type="protein sequence ID" value="GEO23932.1"/>
    <property type="molecule type" value="Genomic_DNA"/>
</dbReference>
<accession>A0A512CI94</accession>
<evidence type="ECO:0000313" key="2">
    <source>
        <dbReference type="Proteomes" id="UP000321301"/>
    </source>
</evidence>
<comment type="caution">
    <text evidence="1">The sequence shown here is derived from an EMBL/GenBank/DDBJ whole genome shotgun (WGS) entry which is preliminary data.</text>
</comment>
<gene>
    <name evidence="1" type="ORF">CQA01_44660</name>
</gene>
<proteinExistence type="predicted"/>
<sequence length="50" mass="5606">MFHVGFYFKAEIGLCLQIIKIDPKIQTNNGLNKGNCKKAYAIIGQKLPKP</sequence>
<evidence type="ECO:0000313" key="1">
    <source>
        <dbReference type="EMBL" id="GEO23932.1"/>
    </source>
</evidence>
<keyword evidence="2" id="KW-1185">Reference proteome</keyword>
<protein>
    <submittedName>
        <fullName evidence="1">Uncharacterized protein</fullName>
    </submittedName>
</protein>
<name>A0A512CI94_9BACT</name>
<dbReference type="AlphaFoldDB" id="A0A512CI94"/>
<organism evidence="1 2">
    <name type="scientific">Cyclobacterium qasimii</name>
    <dbReference type="NCBI Taxonomy" id="1350429"/>
    <lineage>
        <taxon>Bacteria</taxon>
        <taxon>Pseudomonadati</taxon>
        <taxon>Bacteroidota</taxon>
        <taxon>Cytophagia</taxon>
        <taxon>Cytophagales</taxon>
        <taxon>Cyclobacteriaceae</taxon>
        <taxon>Cyclobacterium</taxon>
    </lineage>
</organism>
<dbReference type="Proteomes" id="UP000321301">
    <property type="component" value="Unassembled WGS sequence"/>
</dbReference>
<reference evidence="1 2" key="1">
    <citation type="submission" date="2019-07" db="EMBL/GenBank/DDBJ databases">
        <title>Whole genome shotgun sequence of Cyclobacterium qasimii NBRC 106168.</title>
        <authorList>
            <person name="Hosoyama A."/>
            <person name="Uohara A."/>
            <person name="Ohji S."/>
            <person name="Ichikawa N."/>
        </authorList>
    </citation>
    <scope>NUCLEOTIDE SEQUENCE [LARGE SCALE GENOMIC DNA]</scope>
    <source>
        <strain evidence="1 2">NBRC 106168</strain>
    </source>
</reference>